<dbReference type="GO" id="GO:0008270">
    <property type="term" value="F:zinc ion binding"/>
    <property type="evidence" value="ECO:0007669"/>
    <property type="project" value="UniProtKB-UniRule"/>
</dbReference>
<dbReference type="GO" id="GO:0000978">
    <property type="term" value="F:RNA polymerase II cis-regulatory region sequence-specific DNA binding"/>
    <property type="evidence" value="ECO:0007669"/>
    <property type="project" value="TreeGrafter"/>
</dbReference>
<dbReference type="InterPro" id="IPR050527">
    <property type="entry name" value="Snail/Krueppel_Znf"/>
</dbReference>
<gene>
    <name evidence="15" type="ORF">APLA_LOCUS17323</name>
</gene>
<comment type="similarity">
    <text evidence="8">Belongs to the snail C2H2-type zinc-finger protein family.</text>
</comment>
<feature type="binding site" evidence="10">
    <location>
        <position position="87"/>
    </location>
    <ligand>
        <name>Zn(2+)</name>
        <dbReference type="ChEBI" id="CHEBI:29105"/>
    </ligand>
</feature>
<feature type="region of interest" description="Disordered" evidence="12">
    <location>
        <begin position="1"/>
        <end position="28"/>
    </location>
</feature>
<name>A0A8S1BN24_ARCPL</name>
<evidence type="ECO:0000256" key="10">
    <source>
        <dbReference type="PROSITE-ProRule" id="PRU01263"/>
    </source>
</evidence>
<dbReference type="InterPro" id="IPR036236">
    <property type="entry name" value="Znf_C2H2_sf"/>
</dbReference>
<dbReference type="SUPFAM" id="SSF57667">
    <property type="entry name" value="beta-beta-alpha zinc fingers"/>
    <property type="match status" value="5"/>
</dbReference>
<dbReference type="Pfam" id="PF00096">
    <property type="entry name" value="zf-C2H2"/>
    <property type="match status" value="2"/>
</dbReference>
<organism evidence="15 16">
    <name type="scientific">Arctia plantaginis</name>
    <name type="common">Wood tiger moth</name>
    <name type="synonym">Phalaena plantaginis</name>
    <dbReference type="NCBI Taxonomy" id="874455"/>
    <lineage>
        <taxon>Eukaryota</taxon>
        <taxon>Metazoa</taxon>
        <taxon>Ecdysozoa</taxon>
        <taxon>Arthropoda</taxon>
        <taxon>Hexapoda</taxon>
        <taxon>Insecta</taxon>
        <taxon>Pterygota</taxon>
        <taxon>Neoptera</taxon>
        <taxon>Endopterygota</taxon>
        <taxon>Lepidoptera</taxon>
        <taxon>Glossata</taxon>
        <taxon>Ditrysia</taxon>
        <taxon>Noctuoidea</taxon>
        <taxon>Erebidae</taxon>
        <taxon>Arctiinae</taxon>
        <taxon>Arctia</taxon>
    </lineage>
</organism>
<feature type="domain" description="C2H2-type" evidence="13">
    <location>
        <begin position="362"/>
        <end position="389"/>
    </location>
</feature>
<accession>A0A8S1BN24</accession>
<dbReference type="EMBL" id="CADEBD010000959">
    <property type="protein sequence ID" value="CAB3261125.1"/>
    <property type="molecule type" value="Genomic_DNA"/>
</dbReference>
<feature type="domain" description="C2H2-type" evidence="13">
    <location>
        <begin position="474"/>
        <end position="497"/>
    </location>
</feature>
<comment type="subcellular location">
    <subcellularLocation>
        <location evidence="1">Nucleus</location>
    </subcellularLocation>
</comment>
<evidence type="ECO:0000256" key="6">
    <source>
        <dbReference type="ARBA" id="ARBA00023125"/>
    </source>
</evidence>
<dbReference type="Proteomes" id="UP000494256">
    <property type="component" value="Unassembled WGS sequence"/>
</dbReference>
<dbReference type="PANTHER" id="PTHR24388">
    <property type="entry name" value="ZINC FINGER PROTEIN"/>
    <property type="match status" value="1"/>
</dbReference>
<feature type="binding site" evidence="10">
    <location>
        <position position="39"/>
    </location>
    <ligand>
        <name>Zn(2+)</name>
        <dbReference type="ChEBI" id="CHEBI:29105"/>
    </ligand>
</feature>
<protein>
    <submittedName>
        <fullName evidence="15">Uncharacterized protein</fullName>
    </submittedName>
</protein>
<evidence type="ECO:0000259" key="13">
    <source>
        <dbReference type="PROSITE" id="PS50157"/>
    </source>
</evidence>
<evidence type="ECO:0000313" key="15">
    <source>
        <dbReference type="EMBL" id="CAB3261125.1"/>
    </source>
</evidence>
<keyword evidence="4 9" id="KW-0863">Zinc-finger</keyword>
<evidence type="ECO:0000256" key="2">
    <source>
        <dbReference type="ARBA" id="ARBA00022723"/>
    </source>
</evidence>
<feature type="coiled-coil region" evidence="11">
    <location>
        <begin position="98"/>
        <end position="136"/>
    </location>
</feature>
<evidence type="ECO:0000256" key="8">
    <source>
        <dbReference type="ARBA" id="ARBA00037948"/>
    </source>
</evidence>
<keyword evidence="2 10" id="KW-0479">Metal-binding</keyword>
<feature type="domain" description="ZAD" evidence="14">
    <location>
        <begin position="34"/>
        <end position="111"/>
    </location>
</feature>
<evidence type="ECO:0000313" key="16">
    <source>
        <dbReference type="Proteomes" id="UP000494256"/>
    </source>
</evidence>
<feature type="compositionally biased region" description="Basic residues" evidence="12">
    <location>
        <begin position="1"/>
        <end position="10"/>
    </location>
</feature>
<dbReference type="PROSITE" id="PS50157">
    <property type="entry name" value="ZINC_FINGER_C2H2_2"/>
    <property type="match status" value="6"/>
</dbReference>
<dbReference type="PROSITE" id="PS51915">
    <property type="entry name" value="ZAD"/>
    <property type="match status" value="1"/>
</dbReference>
<dbReference type="SMART" id="SM00355">
    <property type="entry name" value="ZnF_C2H2"/>
    <property type="match status" value="10"/>
</dbReference>
<sequence length="604" mass="70467">MGKITNKKRNINSLQEAPRTEIDHPPQSDSSMYGICCCCLELPSLKSLWSQYMWMGQSEIYGEMLKDCFNLIWEQNEMTKEQICEVCITQLRNALHFKQRVEQSQARLQKKLVDMTKKVKEEEIELENEANEFERLTVYTDTDSQLKCDGEIDSLDVNGDDSAQDIFDDTTLIKAEELDQQPVVFADVTTTCPEDRKSVKKKKTTRNRKQMGKRKRIVIIPKEDHHDDKKIEFRHVNYVKPRQNACLILEHSTIVPFKSNKGYFTCLYCNKQHVGFDELKSHILQLHENMTFTTILKSINRPHDRIKADVSDIACRICKKEIDNLENLVSHLTENHNIKFIEDDVKKPADAILAYELNDGKFKCCICKNEFLFFKTLNNHMNTHSNDHVCDVCGRCFLLPERLRAHIQKHFDEKSVKCKLCDKICASNIALQSHIRYRHKKLSYMCSICNVTFNTYRLRMRHLEEVHKRAPLNLTCKICLKQYSQPNSLNSHMRLEHLKIVKEPKHSCNICGTLFKSPNALASHSLVHSGEKNFECHVCHKKYARAKTLKEHLKIHRNDRRWACGACAQAFVQKCSLKNHIRVHHADMGYQELIVYKKPDLDSK</sequence>
<dbReference type="InterPro" id="IPR012934">
    <property type="entry name" value="Znf_AD"/>
</dbReference>
<evidence type="ECO:0000256" key="11">
    <source>
        <dbReference type="SAM" id="Coils"/>
    </source>
</evidence>
<evidence type="ECO:0000256" key="7">
    <source>
        <dbReference type="ARBA" id="ARBA00023242"/>
    </source>
</evidence>
<dbReference type="GO" id="GO:0005634">
    <property type="term" value="C:nucleus"/>
    <property type="evidence" value="ECO:0007669"/>
    <property type="project" value="UniProtKB-SubCell"/>
</dbReference>
<dbReference type="OrthoDB" id="5964374at2759"/>
<dbReference type="PROSITE" id="PS00028">
    <property type="entry name" value="ZINC_FINGER_C2H2_1"/>
    <property type="match status" value="9"/>
</dbReference>
<feature type="binding site" evidence="10">
    <location>
        <position position="84"/>
    </location>
    <ligand>
        <name>Zn(2+)</name>
        <dbReference type="ChEBI" id="CHEBI:29105"/>
    </ligand>
</feature>
<dbReference type="Gene3D" id="3.30.160.60">
    <property type="entry name" value="Classic Zinc Finger"/>
    <property type="match status" value="6"/>
</dbReference>
<feature type="domain" description="C2H2-type" evidence="13">
    <location>
        <begin position="562"/>
        <end position="589"/>
    </location>
</feature>
<keyword evidence="6" id="KW-0238">DNA-binding</keyword>
<dbReference type="PANTHER" id="PTHR24388:SF54">
    <property type="entry name" value="PROTEIN ESCARGOT"/>
    <property type="match status" value="1"/>
</dbReference>
<dbReference type="InterPro" id="IPR013087">
    <property type="entry name" value="Znf_C2H2_type"/>
</dbReference>
<dbReference type="Pfam" id="PF07776">
    <property type="entry name" value="zf-AD"/>
    <property type="match status" value="1"/>
</dbReference>
<dbReference type="FunFam" id="3.30.160.60:FF:000446">
    <property type="entry name" value="Zinc finger protein"/>
    <property type="match status" value="1"/>
</dbReference>
<evidence type="ECO:0000259" key="14">
    <source>
        <dbReference type="PROSITE" id="PS51915"/>
    </source>
</evidence>
<keyword evidence="7" id="KW-0539">Nucleus</keyword>
<feature type="domain" description="C2H2-type" evidence="13">
    <location>
        <begin position="506"/>
        <end position="533"/>
    </location>
</feature>
<evidence type="ECO:0000256" key="12">
    <source>
        <dbReference type="SAM" id="MobiDB-lite"/>
    </source>
</evidence>
<dbReference type="GO" id="GO:0000981">
    <property type="term" value="F:DNA-binding transcription factor activity, RNA polymerase II-specific"/>
    <property type="evidence" value="ECO:0007669"/>
    <property type="project" value="TreeGrafter"/>
</dbReference>
<keyword evidence="11" id="KW-0175">Coiled coil</keyword>
<keyword evidence="3" id="KW-0677">Repeat</keyword>
<feature type="binding site" evidence="10">
    <location>
        <position position="36"/>
    </location>
    <ligand>
        <name>Zn(2+)</name>
        <dbReference type="ChEBI" id="CHEBI:29105"/>
    </ligand>
</feature>
<evidence type="ECO:0000256" key="5">
    <source>
        <dbReference type="ARBA" id="ARBA00022833"/>
    </source>
</evidence>
<keyword evidence="5 10" id="KW-0862">Zinc</keyword>
<evidence type="ECO:0000256" key="1">
    <source>
        <dbReference type="ARBA" id="ARBA00004123"/>
    </source>
</evidence>
<feature type="domain" description="C2H2-type" evidence="13">
    <location>
        <begin position="534"/>
        <end position="561"/>
    </location>
</feature>
<evidence type="ECO:0000256" key="4">
    <source>
        <dbReference type="ARBA" id="ARBA00022771"/>
    </source>
</evidence>
<reference evidence="15 16" key="1">
    <citation type="submission" date="2020-04" db="EMBL/GenBank/DDBJ databases">
        <authorList>
            <person name="Wallbank WR R."/>
            <person name="Pardo Diaz C."/>
            <person name="Kozak K."/>
            <person name="Martin S."/>
            <person name="Jiggins C."/>
            <person name="Moest M."/>
            <person name="Warren A I."/>
            <person name="Byers J.R.P. K."/>
            <person name="Montejo-Kovacevich G."/>
            <person name="Yen C E."/>
        </authorList>
    </citation>
    <scope>NUCLEOTIDE SEQUENCE [LARGE SCALE GENOMIC DNA]</scope>
</reference>
<dbReference type="AlphaFoldDB" id="A0A8S1BN24"/>
<dbReference type="SMART" id="SM00868">
    <property type="entry name" value="zf-AD"/>
    <property type="match status" value="2"/>
</dbReference>
<evidence type="ECO:0000256" key="3">
    <source>
        <dbReference type="ARBA" id="ARBA00022737"/>
    </source>
</evidence>
<proteinExistence type="inferred from homology"/>
<feature type="domain" description="C2H2-type" evidence="13">
    <location>
        <begin position="388"/>
        <end position="415"/>
    </location>
</feature>
<comment type="caution">
    <text evidence="15">The sequence shown here is derived from an EMBL/GenBank/DDBJ whole genome shotgun (WGS) entry which is preliminary data.</text>
</comment>
<evidence type="ECO:0000256" key="9">
    <source>
        <dbReference type="PROSITE-ProRule" id="PRU00042"/>
    </source>
</evidence>